<dbReference type="EMBL" id="CP003218">
    <property type="protein sequence ID" value="AEX05726.1"/>
    <property type="molecule type" value="Genomic_DNA"/>
</dbReference>
<evidence type="ECO:0000256" key="1">
    <source>
        <dbReference type="SAM" id="Phobius"/>
    </source>
</evidence>
<keyword evidence="1" id="KW-0812">Transmembrane</keyword>
<dbReference type="KEGG" id="kox:KOX_20020"/>
<keyword evidence="1" id="KW-1133">Transmembrane helix</keyword>
<proteinExistence type="predicted"/>
<name>A0A0H3HGR9_KLEM8</name>
<evidence type="ECO:0000313" key="2">
    <source>
        <dbReference type="EMBL" id="AEX05726.1"/>
    </source>
</evidence>
<reference evidence="2 3" key="1">
    <citation type="journal article" date="2012" name="J. Bacteriol.">
        <title>Complete genome sequence of Klebsiella oxytoca KCTC 1686, used in production of 2,3-butanediol.</title>
        <authorList>
            <person name="Shin S.H."/>
            <person name="Kim S."/>
            <person name="Kim J.Y."/>
            <person name="Lee S."/>
            <person name="Um Y."/>
            <person name="Oh M.K."/>
            <person name="Kim Y.R."/>
            <person name="Lee J."/>
            <person name="Yang K.S."/>
        </authorList>
    </citation>
    <scope>NUCLEOTIDE SEQUENCE [LARGE SCALE GENOMIC DNA]</scope>
    <source>
        <strain evidence="3">ATCC 8724 / DSM 4798 / JCM 20051 / NBRC 3318 / NRRL B-199 / KCTC 1686</strain>
    </source>
</reference>
<keyword evidence="1" id="KW-0472">Membrane</keyword>
<dbReference type="HOGENOM" id="CLU_2935451_0_0_6"/>
<feature type="transmembrane region" description="Helical" evidence="1">
    <location>
        <begin position="12"/>
        <end position="37"/>
    </location>
</feature>
<protein>
    <submittedName>
        <fullName evidence="2">Uncharacterized protein</fullName>
    </submittedName>
</protein>
<dbReference type="AlphaFoldDB" id="A0A0H3HGR9"/>
<dbReference type="Proteomes" id="UP000007843">
    <property type="component" value="Chromosome"/>
</dbReference>
<gene>
    <name evidence="2" type="ordered locus">KOX_20020</name>
</gene>
<sequence length="60" mass="6749">MVLHKTIAANPMSVALFFSIFNLMLVQTQSGFITLFFRFRGIFSTVLNPNGVTKFNAADY</sequence>
<evidence type="ECO:0000313" key="3">
    <source>
        <dbReference type="Proteomes" id="UP000007843"/>
    </source>
</evidence>
<accession>A0A0H3HGR9</accession>
<organism evidence="2 3">
    <name type="scientific">Klebsiella michiganensis (strain ATCC 8724 / DSM 4798 / JCM 20051 / NBRC 3318 / NRRL B-199 / KCTC 1686 / BUCSAV 143 / CCM 1901)</name>
    <dbReference type="NCBI Taxonomy" id="1006551"/>
    <lineage>
        <taxon>Bacteria</taxon>
        <taxon>Pseudomonadati</taxon>
        <taxon>Pseudomonadota</taxon>
        <taxon>Gammaproteobacteria</taxon>
        <taxon>Enterobacterales</taxon>
        <taxon>Enterobacteriaceae</taxon>
        <taxon>Klebsiella/Raoultella group</taxon>
        <taxon>Klebsiella</taxon>
    </lineage>
</organism>